<accession>J1YDH7</accession>
<proteinExistence type="predicted"/>
<organism evidence="1 2">
    <name type="scientific">Alishewanella aestuarii B11</name>
    <dbReference type="NCBI Taxonomy" id="1197174"/>
    <lineage>
        <taxon>Bacteria</taxon>
        <taxon>Pseudomonadati</taxon>
        <taxon>Pseudomonadota</taxon>
        <taxon>Gammaproteobacteria</taxon>
        <taxon>Alteromonadales</taxon>
        <taxon>Alteromonadaceae</taxon>
        <taxon>Alishewanella</taxon>
    </lineage>
</organism>
<keyword evidence="2" id="KW-1185">Reference proteome</keyword>
<evidence type="ECO:0000313" key="2">
    <source>
        <dbReference type="Proteomes" id="UP000012043"/>
    </source>
</evidence>
<reference evidence="1 2" key="1">
    <citation type="journal article" date="2012" name="J. Bacteriol.">
        <title>Genome Sequence of Pectin-Degrading Alishewanella aestuarii Strain B11T, Isolated from Tidal Flat Sediment.</title>
        <authorList>
            <person name="Jung J."/>
            <person name="Choi S."/>
            <person name="Chun J."/>
            <person name="Park W."/>
        </authorList>
    </citation>
    <scope>NUCLEOTIDE SEQUENCE [LARGE SCALE GENOMIC DNA]</scope>
    <source>
        <strain evidence="1 2">B11</strain>
    </source>
</reference>
<evidence type="ECO:0000313" key="1">
    <source>
        <dbReference type="EMBL" id="EJI85945.1"/>
    </source>
</evidence>
<dbReference type="AlphaFoldDB" id="J1YDH7"/>
<comment type="caution">
    <text evidence="1">The sequence shown here is derived from an EMBL/GenBank/DDBJ whole genome shotgun (WGS) entry which is preliminary data.</text>
</comment>
<gene>
    <name evidence="1" type="ORF">AEST_10270</name>
</gene>
<sequence>MLKEPFSGEFWGGKQGEDGYVKWSRPIHCLARENEGQLAWVVIEANKAPLEVGYNDSGKFYRYLIENGICARWPYGQSYITVFVNLELIKFYSTNSNNFKEVLERSGESIEVCLELERNPLENWKI</sequence>
<dbReference type="Proteomes" id="UP000012043">
    <property type="component" value="Unassembled WGS sequence"/>
</dbReference>
<protein>
    <submittedName>
        <fullName evidence="1">Uncharacterized protein</fullName>
    </submittedName>
</protein>
<dbReference type="EMBL" id="ALAB01000010">
    <property type="protein sequence ID" value="EJI85945.1"/>
    <property type="molecule type" value="Genomic_DNA"/>
</dbReference>
<name>J1YDH7_9ALTE</name>